<protein>
    <recommendedName>
        <fullName evidence="8">Magnesium transporter NIPA2</fullName>
    </recommendedName>
</protein>
<keyword evidence="3 6" id="KW-0812">Transmembrane</keyword>
<reference evidence="7" key="1">
    <citation type="journal article" date="2024" name="Gigascience">
        <title>Chromosome-level genome of the poultry shaft louse Menopon gallinae provides insight into the host-switching and adaptive evolution of parasitic lice.</title>
        <authorList>
            <person name="Xu Y."/>
            <person name="Ma L."/>
            <person name="Liu S."/>
            <person name="Liang Y."/>
            <person name="Liu Q."/>
            <person name="He Z."/>
            <person name="Tian L."/>
            <person name="Duan Y."/>
            <person name="Cai W."/>
            <person name="Li H."/>
            <person name="Song F."/>
        </authorList>
    </citation>
    <scope>NUCLEOTIDE SEQUENCE</scope>
    <source>
        <strain evidence="7">Cailab_2023a</strain>
    </source>
</reference>
<feature type="transmembrane region" description="Helical" evidence="6">
    <location>
        <begin position="227"/>
        <end position="245"/>
    </location>
</feature>
<dbReference type="InterPro" id="IPR008521">
    <property type="entry name" value="Mg_trans_NIPA"/>
</dbReference>
<feature type="transmembrane region" description="Helical" evidence="6">
    <location>
        <begin position="190"/>
        <end position="212"/>
    </location>
</feature>
<feature type="transmembrane region" description="Helical" evidence="6">
    <location>
        <begin position="120"/>
        <end position="140"/>
    </location>
</feature>
<feature type="transmembrane region" description="Helical" evidence="6">
    <location>
        <begin position="160"/>
        <end position="178"/>
    </location>
</feature>
<dbReference type="PANTHER" id="PTHR12570">
    <property type="match status" value="1"/>
</dbReference>
<evidence type="ECO:0000256" key="3">
    <source>
        <dbReference type="ARBA" id="ARBA00022692"/>
    </source>
</evidence>
<feature type="transmembrane region" description="Helical" evidence="6">
    <location>
        <begin position="257"/>
        <end position="277"/>
    </location>
</feature>
<evidence type="ECO:0000256" key="5">
    <source>
        <dbReference type="ARBA" id="ARBA00023136"/>
    </source>
</evidence>
<dbReference type="Pfam" id="PF05653">
    <property type="entry name" value="Mg_trans_NIPA"/>
    <property type="match status" value="1"/>
</dbReference>
<dbReference type="SUPFAM" id="SSF103481">
    <property type="entry name" value="Multidrug resistance efflux transporter EmrE"/>
    <property type="match status" value="1"/>
</dbReference>
<proteinExistence type="inferred from homology"/>
<dbReference type="GO" id="GO:0016020">
    <property type="term" value="C:membrane"/>
    <property type="evidence" value="ECO:0007669"/>
    <property type="project" value="UniProtKB-SubCell"/>
</dbReference>
<evidence type="ECO:0000256" key="6">
    <source>
        <dbReference type="SAM" id="Phobius"/>
    </source>
</evidence>
<evidence type="ECO:0000313" key="7">
    <source>
        <dbReference type="EMBL" id="KAL0280960.1"/>
    </source>
</evidence>
<sequence>MLSNSSDNASEMEYHKEDINLGLTLAILSTVFIGASFIIKKKALIKINNQGSIRASAGGFSYLKEWMWWAGFISMGVGEIANFAAYAFAPASLVTPMGALSVLVSAILASRFLNEKLNLLGKLGCILCVLGSTVIVIHSPKEEEVESLELLVEKLKDSAFITYLVIVVVISLSIYYYFGPKFGHTYVSVYILLCSAVGSLTVMACKGLGIAIKESITGGVNELGNPATWLFLLAVVVCIMIQMNYLNKALDLFNTGIVTPVYYVFFTTMVIIASAILYREYECLGSNDILGNICGFCTVVIAIILLNGFKDFNITLSDIQASLRTKQKDELPVRTAGRKAYYHDEESQLPTTNQNTYGGNSSFKM</sequence>
<feature type="transmembrane region" description="Helical" evidence="6">
    <location>
        <begin position="94"/>
        <end position="113"/>
    </location>
</feature>
<comment type="subcellular location">
    <subcellularLocation>
        <location evidence="1">Membrane</location>
        <topology evidence="1">Multi-pass membrane protein</topology>
    </subcellularLocation>
</comment>
<keyword evidence="5 6" id="KW-0472">Membrane</keyword>
<accession>A0AAW2IHM5</accession>
<name>A0AAW2IHM5_9NEOP</name>
<dbReference type="GO" id="GO:0015095">
    <property type="term" value="F:magnesium ion transmembrane transporter activity"/>
    <property type="evidence" value="ECO:0007669"/>
    <property type="project" value="InterPro"/>
</dbReference>
<evidence type="ECO:0008006" key="8">
    <source>
        <dbReference type="Google" id="ProtNLM"/>
    </source>
</evidence>
<evidence type="ECO:0000256" key="2">
    <source>
        <dbReference type="ARBA" id="ARBA00007230"/>
    </source>
</evidence>
<dbReference type="PANTHER" id="PTHR12570:SF92">
    <property type="entry name" value="SPICHTHYIN, ISOFORM B"/>
    <property type="match status" value="1"/>
</dbReference>
<feature type="transmembrane region" description="Helical" evidence="6">
    <location>
        <begin position="20"/>
        <end position="39"/>
    </location>
</feature>
<comment type="similarity">
    <text evidence="2">Belongs to the NIPA family.</text>
</comment>
<dbReference type="EMBL" id="JARGDH010000001">
    <property type="protein sequence ID" value="KAL0280960.1"/>
    <property type="molecule type" value="Genomic_DNA"/>
</dbReference>
<evidence type="ECO:0000256" key="1">
    <source>
        <dbReference type="ARBA" id="ARBA00004141"/>
    </source>
</evidence>
<evidence type="ECO:0000256" key="4">
    <source>
        <dbReference type="ARBA" id="ARBA00022989"/>
    </source>
</evidence>
<feature type="transmembrane region" description="Helical" evidence="6">
    <location>
        <begin position="66"/>
        <end position="88"/>
    </location>
</feature>
<dbReference type="AlphaFoldDB" id="A0AAW2IHM5"/>
<feature type="transmembrane region" description="Helical" evidence="6">
    <location>
        <begin position="289"/>
        <end position="309"/>
    </location>
</feature>
<keyword evidence="4 6" id="KW-1133">Transmembrane helix</keyword>
<dbReference type="InterPro" id="IPR037185">
    <property type="entry name" value="EmrE-like"/>
</dbReference>
<comment type="caution">
    <text evidence="7">The sequence shown here is derived from an EMBL/GenBank/DDBJ whole genome shotgun (WGS) entry which is preliminary data.</text>
</comment>
<gene>
    <name evidence="7" type="ORF">PYX00_002101</name>
</gene>
<organism evidence="7">
    <name type="scientific">Menopon gallinae</name>
    <name type="common">poultry shaft louse</name>
    <dbReference type="NCBI Taxonomy" id="328185"/>
    <lineage>
        <taxon>Eukaryota</taxon>
        <taxon>Metazoa</taxon>
        <taxon>Ecdysozoa</taxon>
        <taxon>Arthropoda</taxon>
        <taxon>Hexapoda</taxon>
        <taxon>Insecta</taxon>
        <taxon>Pterygota</taxon>
        <taxon>Neoptera</taxon>
        <taxon>Paraneoptera</taxon>
        <taxon>Psocodea</taxon>
        <taxon>Troctomorpha</taxon>
        <taxon>Phthiraptera</taxon>
        <taxon>Amblycera</taxon>
        <taxon>Menoponidae</taxon>
        <taxon>Menopon</taxon>
    </lineage>
</organism>